<dbReference type="InterPro" id="IPR011004">
    <property type="entry name" value="Trimer_LpxA-like_sf"/>
</dbReference>
<dbReference type="SUPFAM" id="SSF51161">
    <property type="entry name" value="Trimeric LpxA-like enzymes"/>
    <property type="match status" value="1"/>
</dbReference>
<gene>
    <name evidence="2" type="ORF">K4G57_08635</name>
</gene>
<proteinExistence type="inferred from homology"/>
<name>A0ABS7JQ84_9HELI</name>
<dbReference type="CDD" id="cd03349">
    <property type="entry name" value="LbH_XAT"/>
    <property type="match status" value="1"/>
</dbReference>
<dbReference type="RefSeq" id="WP_221561843.1">
    <property type="nucleotide sequence ID" value="NZ_JAIGYQ010000015.1"/>
</dbReference>
<dbReference type="Proteomes" id="UP000700059">
    <property type="component" value="Unassembled WGS sequence"/>
</dbReference>
<comment type="caution">
    <text evidence="2">The sequence shown here is derived from an EMBL/GenBank/DDBJ whole genome shotgun (WGS) entry which is preliminary data.</text>
</comment>
<dbReference type="InterPro" id="IPR050179">
    <property type="entry name" value="Trans_hexapeptide_repeat"/>
</dbReference>
<organism evidence="2 3">
    <name type="scientific">Helicobacter turcicus</name>
    <dbReference type="NCBI Taxonomy" id="2867412"/>
    <lineage>
        <taxon>Bacteria</taxon>
        <taxon>Pseudomonadati</taxon>
        <taxon>Campylobacterota</taxon>
        <taxon>Epsilonproteobacteria</taxon>
        <taxon>Campylobacterales</taxon>
        <taxon>Helicobacteraceae</taxon>
        <taxon>Helicobacter</taxon>
    </lineage>
</organism>
<reference evidence="2 3" key="1">
    <citation type="submission" date="2021-08" db="EMBL/GenBank/DDBJ databases">
        <title>Helicobacter spp. isolated from feces of Anatolian Ground Squirrel (Spermophilus xanthoprymnus) in Turkey.</title>
        <authorList>
            <person name="Aydin F."/>
            <person name="Abay S."/>
            <person name="Kayman T."/>
            <person name="Karakaya E."/>
            <person name="Saticioglu I.B."/>
        </authorList>
    </citation>
    <scope>NUCLEOTIDE SEQUENCE [LARGE SCALE GENOMIC DNA]</scope>
    <source>
        <strain evidence="2 3">Faydin-H70</strain>
    </source>
</reference>
<dbReference type="EMBL" id="JAIGYQ010000015">
    <property type="protein sequence ID" value="MBX7491522.1"/>
    <property type="molecule type" value="Genomic_DNA"/>
</dbReference>
<accession>A0ABS7JQ84</accession>
<evidence type="ECO:0000313" key="2">
    <source>
        <dbReference type="EMBL" id="MBX7491522.1"/>
    </source>
</evidence>
<evidence type="ECO:0000313" key="3">
    <source>
        <dbReference type="Proteomes" id="UP000700059"/>
    </source>
</evidence>
<dbReference type="Pfam" id="PF00132">
    <property type="entry name" value="Hexapep"/>
    <property type="match status" value="1"/>
</dbReference>
<dbReference type="Gene3D" id="2.160.10.10">
    <property type="entry name" value="Hexapeptide repeat proteins"/>
    <property type="match status" value="1"/>
</dbReference>
<sequence length="375" mass="43492">MQILEYMYGCKIKHIEISVNTYILESLHMKNIHCPALKEGIKIKIPFEKGFMESHTRNTSLILHSIGAHSYNHAAFNRPDIQIGRYCSIANLRFMRDSHPLNLITSSPVIYEETMFCQPAKTIIENDVWIADNAMIKPGVKLHTGCVIGANSLVTKDVPPYAIVGGVSAKILKYRFDKNTIKRLLALQWWKYNAYEFKKIPWGLEINAYLDKLEEQIQNHQIKPFKPQKLYFEELLEMAKTYKSITIPNQPLGASSRLKSHLSYKLGVALIDNSKSLLGYIRMPYVLSYIKDKHYKEQKEYQEKIKKNPKLKLPPLESYFDYKESLKIKTSLSYKLGEALIKANSAGGGANRIFAYLTFFQEVRRLKREFREKKR</sequence>
<keyword evidence="3" id="KW-1185">Reference proteome</keyword>
<protein>
    <submittedName>
        <fullName evidence="2">CatB-related O-acetyltransferase</fullName>
    </submittedName>
</protein>
<evidence type="ECO:0000256" key="1">
    <source>
        <dbReference type="ARBA" id="ARBA00007274"/>
    </source>
</evidence>
<comment type="similarity">
    <text evidence="1">Belongs to the transferase hexapeptide repeat family.</text>
</comment>
<dbReference type="PANTHER" id="PTHR43300">
    <property type="entry name" value="ACETYLTRANSFERASE"/>
    <property type="match status" value="1"/>
</dbReference>
<dbReference type="InterPro" id="IPR001451">
    <property type="entry name" value="Hexapep"/>
</dbReference>
<dbReference type="PANTHER" id="PTHR43300:SF11">
    <property type="entry name" value="ACETYLTRANSFERASE RV3034C-RELATED"/>
    <property type="match status" value="1"/>
</dbReference>